<dbReference type="SUPFAM" id="SSF52540">
    <property type="entry name" value="P-loop containing nucleoside triphosphate hydrolases"/>
    <property type="match status" value="1"/>
</dbReference>
<dbReference type="AlphaFoldDB" id="A0A0F9SF88"/>
<dbReference type="PANTHER" id="PTHR13308">
    <property type="entry name" value="NEDD4-BINDING PROTEIN 2-LIKE 1"/>
    <property type="match status" value="1"/>
</dbReference>
<reference evidence="1" key="1">
    <citation type="journal article" date="2015" name="Nature">
        <title>Complex archaea that bridge the gap between prokaryotes and eukaryotes.</title>
        <authorList>
            <person name="Spang A."/>
            <person name="Saw J.H."/>
            <person name="Jorgensen S.L."/>
            <person name="Zaremba-Niedzwiedzka K."/>
            <person name="Martijn J."/>
            <person name="Lind A.E."/>
            <person name="van Eijk R."/>
            <person name="Schleper C."/>
            <person name="Guy L."/>
            <person name="Ettema T.J."/>
        </authorList>
    </citation>
    <scope>NUCLEOTIDE SEQUENCE</scope>
</reference>
<dbReference type="PANTHER" id="PTHR13308:SF40">
    <property type="entry name" value="NEDD4-BINDING PROTEIN 2-LIKE 1"/>
    <property type="match status" value="1"/>
</dbReference>
<comment type="caution">
    <text evidence="1">The sequence shown here is derived from an EMBL/GenBank/DDBJ whole genome shotgun (WGS) entry which is preliminary data.</text>
</comment>
<dbReference type="Gene3D" id="3.40.50.300">
    <property type="entry name" value="P-loop containing nucleotide triphosphate hydrolases"/>
    <property type="match status" value="1"/>
</dbReference>
<dbReference type="InterPro" id="IPR026302">
    <property type="entry name" value="NEDD4-bd_p2"/>
</dbReference>
<organism evidence="1">
    <name type="scientific">marine sediment metagenome</name>
    <dbReference type="NCBI Taxonomy" id="412755"/>
    <lineage>
        <taxon>unclassified sequences</taxon>
        <taxon>metagenomes</taxon>
        <taxon>ecological metagenomes</taxon>
    </lineage>
</organism>
<dbReference type="Pfam" id="PF13671">
    <property type="entry name" value="AAA_33"/>
    <property type="match status" value="1"/>
</dbReference>
<proteinExistence type="predicted"/>
<accession>A0A0F9SF88</accession>
<dbReference type="EMBL" id="LAZR01002023">
    <property type="protein sequence ID" value="KKN35651.1"/>
    <property type="molecule type" value="Genomic_DNA"/>
</dbReference>
<name>A0A0F9SF88_9ZZZZ</name>
<sequence length="174" mass="20018">MQVSILSGPSGSGKSHHVQEMVKAYLADGQTGRVFSADHYFHGVRERYHGVDFNRIATSHRPRPYEFEPALIAEAHAQCGNAFAMALIQNDYDHLIVDNTNIWIGEKAPYYAAAQWFGADVEIIRLNTPLHICILRNIHDVPIELIEAMWHNHNARNDRGFFRETLPWWKEIRV</sequence>
<evidence type="ECO:0000313" key="1">
    <source>
        <dbReference type="EMBL" id="KKN35651.1"/>
    </source>
</evidence>
<protein>
    <recommendedName>
        <fullName evidence="2">UDP-N-acetylglucosamine kinase</fullName>
    </recommendedName>
</protein>
<gene>
    <name evidence="1" type="ORF">LCGC14_0781480</name>
</gene>
<evidence type="ECO:0008006" key="2">
    <source>
        <dbReference type="Google" id="ProtNLM"/>
    </source>
</evidence>
<dbReference type="InterPro" id="IPR027417">
    <property type="entry name" value="P-loop_NTPase"/>
</dbReference>